<feature type="transmembrane region" description="Helical" evidence="10">
    <location>
        <begin position="129"/>
        <end position="150"/>
    </location>
</feature>
<comment type="caution">
    <text evidence="12">The sequence shown here is derived from an EMBL/GenBank/DDBJ whole genome shotgun (WGS) entry which is preliminary data.</text>
</comment>
<dbReference type="InterPro" id="IPR012932">
    <property type="entry name" value="VKOR"/>
</dbReference>
<reference evidence="12 13" key="1">
    <citation type="journal article" date="2019" name="Int. J. Syst. Evol. Microbiol.">
        <title>The Global Catalogue of Microorganisms (GCM) 10K type strain sequencing project: providing services to taxonomists for standard genome sequencing and annotation.</title>
        <authorList>
            <consortium name="The Broad Institute Genomics Platform"/>
            <consortium name="The Broad Institute Genome Sequencing Center for Infectious Disease"/>
            <person name="Wu L."/>
            <person name="Ma J."/>
        </authorList>
    </citation>
    <scope>NUCLEOTIDE SEQUENCE [LARGE SCALE GENOMIC DNA]</scope>
    <source>
        <strain evidence="12 13">CGMCC 1.12543</strain>
    </source>
</reference>
<keyword evidence="3 10" id="KW-0812">Transmembrane</keyword>
<dbReference type="EMBL" id="JBHSQH010000001">
    <property type="protein sequence ID" value="MFC5972285.1"/>
    <property type="molecule type" value="Genomic_DNA"/>
</dbReference>
<feature type="transmembrane region" description="Helical" evidence="10">
    <location>
        <begin position="103"/>
        <end position="123"/>
    </location>
</feature>
<dbReference type="GO" id="GO:0016020">
    <property type="term" value="C:membrane"/>
    <property type="evidence" value="ECO:0007669"/>
    <property type="project" value="UniProtKB-SubCell"/>
</dbReference>
<evidence type="ECO:0000313" key="12">
    <source>
        <dbReference type="EMBL" id="MFC5972285.1"/>
    </source>
</evidence>
<dbReference type="GO" id="GO:0048038">
    <property type="term" value="F:quinone binding"/>
    <property type="evidence" value="ECO:0007669"/>
    <property type="project" value="UniProtKB-KW"/>
</dbReference>
<gene>
    <name evidence="12" type="ORF">ACFPYI_13165</name>
</gene>
<evidence type="ECO:0000259" key="11">
    <source>
        <dbReference type="SMART" id="SM00756"/>
    </source>
</evidence>
<dbReference type="PANTHER" id="PTHR34573">
    <property type="entry name" value="VKC DOMAIN-CONTAINING PROTEIN"/>
    <property type="match status" value="1"/>
</dbReference>
<evidence type="ECO:0000256" key="9">
    <source>
        <dbReference type="ARBA" id="ARBA00023284"/>
    </source>
</evidence>
<evidence type="ECO:0000256" key="6">
    <source>
        <dbReference type="ARBA" id="ARBA00023002"/>
    </source>
</evidence>
<feature type="domain" description="Vitamin K epoxide reductase" evidence="11">
    <location>
        <begin position="17"/>
        <end position="154"/>
    </location>
</feature>
<dbReference type="SMART" id="SM00756">
    <property type="entry name" value="VKc"/>
    <property type="match status" value="1"/>
</dbReference>
<evidence type="ECO:0000256" key="4">
    <source>
        <dbReference type="ARBA" id="ARBA00022719"/>
    </source>
</evidence>
<evidence type="ECO:0000313" key="13">
    <source>
        <dbReference type="Proteomes" id="UP001596099"/>
    </source>
</evidence>
<feature type="transmembrane region" description="Helical" evidence="10">
    <location>
        <begin position="22"/>
        <end position="45"/>
    </location>
</feature>
<organism evidence="12 13">
    <name type="scientific">Halomarina salina</name>
    <dbReference type="NCBI Taxonomy" id="1872699"/>
    <lineage>
        <taxon>Archaea</taxon>
        <taxon>Methanobacteriati</taxon>
        <taxon>Methanobacteriota</taxon>
        <taxon>Stenosarchaea group</taxon>
        <taxon>Halobacteria</taxon>
        <taxon>Halobacteriales</taxon>
        <taxon>Natronomonadaceae</taxon>
        <taxon>Halomarina</taxon>
    </lineage>
</organism>
<dbReference type="PANTHER" id="PTHR34573:SF1">
    <property type="entry name" value="VITAMIN K EPOXIDE REDUCTASE DOMAIN-CONTAINING PROTEIN"/>
    <property type="match status" value="1"/>
</dbReference>
<name>A0ABD5RPU4_9EURY</name>
<keyword evidence="7 10" id="KW-0472">Membrane</keyword>
<dbReference type="AlphaFoldDB" id="A0ABD5RPU4"/>
<keyword evidence="6" id="KW-0560">Oxidoreductase</keyword>
<keyword evidence="4" id="KW-0874">Quinone</keyword>
<dbReference type="GO" id="GO:0016491">
    <property type="term" value="F:oxidoreductase activity"/>
    <property type="evidence" value="ECO:0007669"/>
    <property type="project" value="UniProtKB-KW"/>
</dbReference>
<evidence type="ECO:0000256" key="10">
    <source>
        <dbReference type="SAM" id="Phobius"/>
    </source>
</evidence>
<comment type="subcellular location">
    <subcellularLocation>
        <location evidence="1">Membrane</location>
        <topology evidence="1">Multi-pass membrane protein</topology>
    </subcellularLocation>
</comment>
<dbReference type="InterPro" id="IPR038354">
    <property type="entry name" value="VKOR_sf"/>
</dbReference>
<evidence type="ECO:0000256" key="3">
    <source>
        <dbReference type="ARBA" id="ARBA00022692"/>
    </source>
</evidence>
<keyword evidence="8" id="KW-1015">Disulfide bond</keyword>
<keyword evidence="9" id="KW-0676">Redox-active center</keyword>
<keyword evidence="13" id="KW-1185">Reference proteome</keyword>
<dbReference type="Gene3D" id="1.20.1440.130">
    <property type="entry name" value="VKOR domain"/>
    <property type="match status" value="1"/>
</dbReference>
<evidence type="ECO:0000256" key="1">
    <source>
        <dbReference type="ARBA" id="ARBA00004141"/>
    </source>
</evidence>
<proteinExistence type="inferred from homology"/>
<sequence>MTDAAATPPGWSTNPSAWRERLLVVGLAVVGVCVATYLTLFQLGVLDTVWDPFFGDGTRAVLTSKLSESLPVPDALLGALAYVVDCVLELVGDEDRWRTQPWVVLALGANVSMAGLVSIGLAIVQPTVIGAWCTLCLASATLSVVILGLASDELLASCQYLRRVHDDGGSLWTAFWKGSSQVAGAGRVEA</sequence>
<accession>A0ABD5RPU4</accession>
<dbReference type="RefSeq" id="WP_247415431.1">
    <property type="nucleotide sequence ID" value="NZ_JALLGW010000001.1"/>
</dbReference>
<evidence type="ECO:0000256" key="7">
    <source>
        <dbReference type="ARBA" id="ARBA00023136"/>
    </source>
</evidence>
<dbReference type="Pfam" id="PF07884">
    <property type="entry name" value="VKOR"/>
    <property type="match status" value="1"/>
</dbReference>
<protein>
    <submittedName>
        <fullName evidence="12">Vitamin K epoxide reductase family protein</fullName>
    </submittedName>
</protein>
<dbReference type="Proteomes" id="UP001596099">
    <property type="component" value="Unassembled WGS sequence"/>
</dbReference>
<keyword evidence="5 10" id="KW-1133">Transmembrane helix</keyword>
<evidence type="ECO:0000256" key="2">
    <source>
        <dbReference type="ARBA" id="ARBA00006214"/>
    </source>
</evidence>
<evidence type="ECO:0000256" key="8">
    <source>
        <dbReference type="ARBA" id="ARBA00023157"/>
    </source>
</evidence>
<evidence type="ECO:0000256" key="5">
    <source>
        <dbReference type="ARBA" id="ARBA00022989"/>
    </source>
</evidence>
<comment type="similarity">
    <text evidence="2">Belongs to the VKOR family.</text>
</comment>